<comment type="caution">
    <text evidence="2">The sequence shown here is derived from an EMBL/GenBank/DDBJ whole genome shotgun (WGS) entry which is preliminary data.</text>
</comment>
<protein>
    <recommendedName>
        <fullName evidence="4">DUF1344 domain-containing protein</fullName>
    </recommendedName>
</protein>
<evidence type="ECO:0000313" key="3">
    <source>
        <dbReference type="Proteomes" id="UP001207582"/>
    </source>
</evidence>
<proteinExistence type="predicted"/>
<evidence type="ECO:0000313" key="2">
    <source>
        <dbReference type="EMBL" id="MCW3782801.1"/>
    </source>
</evidence>
<accession>A0ABT3J571</accession>
<evidence type="ECO:0008006" key="4">
    <source>
        <dbReference type="Google" id="ProtNLM"/>
    </source>
</evidence>
<sequence length="84" mass="8947">MRALLYALPLLLATAATADETTGTILAFDRVDRVIVLEDKTVWQFDEKTELAPDLVAGDTVRIIYTGAADSGIGPIASILRADG</sequence>
<reference evidence="2 3" key="1">
    <citation type="submission" date="2022-10" db="EMBL/GenBank/DDBJ databases">
        <title>Defluviimonas sp. CAU 1641 isolated from mud.</title>
        <authorList>
            <person name="Kim W."/>
        </authorList>
    </citation>
    <scope>NUCLEOTIDE SEQUENCE [LARGE SCALE GENOMIC DNA]</scope>
    <source>
        <strain evidence="2 3">CAU 1641</strain>
    </source>
</reference>
<name>A0ABT3J571_9RHOB</name>
<keyword evidence="1" id="KW-0732">Signal</keyword>
<evidence type="ECO:0000256" key="1">
    <source>
        <dbReference type="SAM" id="SignalP"/>
    </source>
</evidence>
<feature type="signal peptide" evidence="1">
    <location>
        <begin position="1"/>
        <end position="18"/>
    </location>
</feature>
<gene>
    <name evidence="2" type="ORF">OM960_14530</name>
</gene>
<organism evidence="2 3">
    <name type="scientific">Defluviimonas salinarum</name>
    <dbReference type="NCBI Taxonomy" id="2992147"/>
    <lineage>
        <taxon>Bacteria</taxon>
        <taxon>Pseudomonadati</taxon>
        <taxon>Pseudomonadota</taxon>
        <taxon>Alphaproteobacteria</taxon>
        <taxon>Rhodobacterales</taxon>
        <taxon>Paracoccaceae</taxon>
        <taxon>Albidovulum</taxon>
    </lineage>
</organism>
<keyword evidence="3" id="KW-1185">Reference proteome</keyword>
<feature type="chain" id="PRO_5047136744" description="DUF1344 domain-containing protein" evidence="1">
    <location>
        <begin position="19"/>
        <end position="84"/>
    </location>
</feature>
<dbReference type="EMBL" id="JAPDOG010000013">
    <property type="protein sequence ID" value="MCW3782801.1"/>
    <property type="molecule type" value="Genomic_DNA"/>
</dbReference>
<dbReference type="Proteomes" id="UP001207582">
    <property type="component" value="Unassembled WGS sequence"/>
</dbReference>
<dbReference type="RefSeq" id="WP_264772449.1">
    <property type="nucleotide sequence ID" value="NZ_JAPDOG010000013.1"/>
</dbReference>